<dbReference type="RefSeq" id="WP_045806715.1">
    <property type="nucleotide sequence ID" value="NZ_JZCR01000006.1"/>
</dbReference>
<evidence type="ECO:0000256" key="1">
    <source>
        <dbReference type="ARBA" id="ARBA00001946"/>
    </source>
</evidence>
<dbReference type="PANTHER" id="PTHR43281">
    <property type="entry name" value="FARNESYL DIPHOSPHATE SYNTHASE"/>
    <property type="match status" value="1"/>
</dbReference>
<evidence type="ECO:0000256" key="5">
    <source>
        <dbReference type="ARBA" id="ARBA00022679"/>
    </source>
</evidence>
<dbReference type="CDD" id="cd00685">
    <property type="entry name" value="Trans_IPPS_HT"/>
    <property type="match status" value="1"/>
</dbReference>
<dbReference type="STRING" id="216463.VC81_03245"/>
<comment type="catalytic activity">
    <reaction evidence="11">
        <text>isopentenyl diphosphate + (2E)-geranyl diphosphate = (2E,6E)-farnesyl diphosphate + diphosphate</text>
        <dbReference type="Rhea" id="RHEA:19361"/>
        <dbReference type="ChEBI" id="CHEBI:33019"/>
        <dbReference type="ChEBI" id="CHEBI:58057"/>
        <dbReference type="ChEBI" id="CHEBI:128769"/>
        <dbReference type="ChEBI" id="CHEBI:175763"/>
        <dbReference type="EC" id="2.5.1.10"/>
    </reaction>
</comment>
<dbReference type="GO" id="GO:0004337">
    <property type="term" value="F:(2E,6E)-farnesyl diphosphate synthase activity"/>
    <property type="evidence" value="ECO:0007669"/>
    <property type="project" value="UniProtKB-EC"/>
</dbReference>
<comment type="similarity">
    <text evidence="2 12">Belongs to the FPP/GGPP synthase family.</text>
</comment>
<dbReference type="FunFam" id="1.10.600.10:FF:000001">
    <property type="entry name" value="Geranylgeranyl diphosphate synthase"/>
    <property type="match status" value="1"/>
</dbReference>
<dbReference type="InterPro" id="IPR053378">
    <property type="entry name" value="Prenyl_diphosphate_synthase"/>
</dbReference>
<evidence type="ECO:0000256" key="8">
    <source>
        <dbReference type="ARBA" id="ARBA00023229"/>
    </source>
</evidence>
<accession>A0A0F3RU27</accession>
<dbReference type="AlphaFoldDB" id="A0A0F3RU27"/>
<dbReference type="GO" id="GO:0005737">
    <property type="term" value="C:cytoplasm"/>
    <property type="evidence" value="ECO:0007669"/>
    <property type="project" value="UniProtKB-ARBA"/>
</dbReference>
<dbReference type="PATRIC" id="fig|216463.3.peg.2474"/>
<evidence type="ECO:0000313" key="13">
    <source>
        <dbReference type="EMBL" id="KJW13491.1"/>
    </source>
</evidence>
<dbReference type="SFLD" id="SFLDG01017">
    <property type="entry name" value="Polyprenyl_Transferase_Like"/>
    <property type="match status" value="1"/>
</dbReference>
<evidence type="ECO:0000256" key="3">
    <source>
        <dbReference type="ARBA" id="ARBA00012439"/>
    </source>
</evidence>
<evidence type="ECO:0000256" key="4">
    <source>
        <dbReference type="ARBA" id="ARBA00015100"/>
    </source>
</evidence>
<dbReference type="SUPFAM" id="SSF48576">
    <property type="entry name" value="Terpenoid synthases"/>
    <property type="match status" value="1"/>
</dbReference>
<name>A0A0F3RU27_9LACO</name>
<dbReference type="InterPro" id="IPR008949">
    <property type="entry name" value="Isoprenoid_synthase_dom_sf"/>
</dbReference>
<keyword evidence="8" id="KW-0414">Isoprene biosynthesis</keyword>
<dbReference type="Gene3D" id="1.10.600.10">
    <property type="entry name" value="Farnesyl Diphosphate Synthase"/>
    <property type="match status" value="1"/>
</dbReference>
<evidence type="ECO:0000256" key="10">
    <source>
        <dbReference type="ARBA" id="ARBA00032873"/>
    </source>
</evidence>
<dbReference type="GO" id="GO:0016114">
    <property type="term" value="P:terpenoid biosynthetic process"/>
    <property type="evidence" value="ECO:0007669"/>
    <property type="project" value="UniProtKB-ARBA"/>
</dbReference>
<protein>
    <recommendedName>
        <fullName evidence="4">Farnesyl diphosphate synthase</fullName>
        <ecNumber evidence="3">2.5.1.10</ecNumber>
    </recommendedName>
    <alternativeName>
        <fullName evidence="10">(2E,6E)-farnesyl diphosphate synthase</fullName>
    </alternativeName>
    <alternativeName>
        <fullName evidence="9">Geranyltranstransferase</fullName>
    </alternativeName>
</protein>
<sequence length="303" mass="32568">MPSKAREQLTAFEQTWLDQLNAPLSAAVAADTTDDRLAEAMTYSLTAGGKRLRPLLTVATLTTVGGTYTAERDWRPVMALELLHTYSLIHDDLPAMDNDPLRRGEPTNHMKFGAGMATLAGDGLLTLAFQWLTATDLPAAKQVALVQGLAHAAGPNGMVAGQAKDVQSEHVDLPFDQLRRLHREKTGALLHYAVLAGLILGDVPTEQRAPYLDFADAFGLAFQIYDDILDVVATPAELGKATHKDAGEAKNTYPGKLGLVGANQALIETIASGQAALKRVDDGRDTSLLAAFFSYFDTKRVKA</sequence>
<evidence type="ECO:0000256" key="7">
    <source>
        <dbReference type="ARBA" id="ARBA00022842"/>
    </source>
</evidence>
<dbReference type="Proteomes" id="UP000033491">
    <property type="component" value="Unassembled WGS sequence"/>
</dbReference>
<evidence type="ECO:0000256" key="11">
    <source>
        <dbReference type="ARBA" id="ARBA00049399"/>
    </source>
</evidence>
<dbReference type="GO" id="GO:0046872">
    <property type="term" value="F:metal ion binding"/>
    <property type="evidence" value="ECO:0007669"/>
    <property type="project" value="UniProtKB-KW"/>
</dbReference>
<dbReference type="OrthoDB" id="9805316at2"/>
<dbReference type="EC" id="2.5.1.10" evidence="3"/>
<evidence type="ECO:0000313" key="14">
    <source>
        <dbReference type="Proteomes" id="UP000033491"/>
    </source>
</evidence>
<dbReference type="PANTHER" id="PTHR43281:SF1">
    <property type="entry name" value="FARNESYL DIPHOSPHATE SYNTHASE"/>
    <property type="match status" value="1"/>
</dbReference>
<evidence type="ECO:0000256" key="9">
    <source>
        <dbReference type="ARBA" id="ARBA00032380"/>
    </source>
</evidence>
<proteinExistence type="inferred from homology"/>
<organism evidence="13 14">
    <name type="scientific">Levilactobacillus spicheri</name>
    <dbReference type="NCBI Taxonomy" id="216463"/>
    <lineage>
        <taxon>Bacteria</taxon>
        <taxon>Bacillati</taxon>
        <taxon>Bacillota</taxon>
        <taxon>Bacilli</taxon>
        <taxon>Lactobacillales</taxon>
        <taxon>Lactobacillaceae</taxon>
        <taxon>Levilactobacillus</taxon>
    </lineage>
</organism>
<keyword evidence="6" id="KW-0479">Metal-binding</keyword>
<comment type="cofactor">
    <cofactor evidence="1">
        <name>Mg(2+)</name>
        <dbReference type="ChEBI" id="CHEBI:18420"/>
    </cofactor>
</comment>
<dbReference type="InterPro" id="IPR000092">
    <property type="entry name" value="Polyprenyl_synt"/>
</dbReference>
<evidence type="ECO:0000256" key="2">
    <source>
        <dbReference type="ARBA" id="ARBA00006706"/>
    </source>
</evidence>
<reference evidence="13 14" key="1">
    <citation type="submission" date="2015-03" db="EMBL/GenBank/DDBJ databases">
        <authorList>
            <person name="Zheng J."/>
            <person name="Ganezle M."/>
        </authorList>
    </citation>
    <scope>NUCLEOTIDE SEQUENCE [LARGE SCALE GENOMIC DNA]</scope>
    <source>
        <strain evidence="13 14">LP38</strain>
    </source>
</reference>
<dbReference type="Pfam" id="PF00348">
    <property type="entry name" value="polyprenyl_synt"/>
    <property type="match status" value="1"/>
</dbReference>
<dbReference type="PROSITE" id="PS00444">
    <property type="entry name" value="POLYPRENYL_SYNTHASE_2"/>
    <property type="match status" value="1"/>
</dbReference>
<dbReference type="EMBL" id="JZCR01000006">
    <property type="protein sequence ID" value="KJW13491.1"/>
    <property type="molecule type" value="Genomic_DNA"/>
</dbReference>
<dbReference type="SFLD" id="SFLDS00005">
    <property type="entry name" value="Isoprenoid_Synthase_Type_I"/>
    <property type="match status" value="1"/>
</dbReference>
<evidence type="ECO:0000256" key="6">
    <source>
        <dbReference type="ARBA" id="ARBA00022723"/>
    </source>
</evidence>
<dbReference type="NCBIfam" id="NF045485">
    <property type="entry name" value="FPPsyn"/>
    <property type="match status" value="1"/>
</dbReference>
<keyword evidence="5 12" id="KW-0808">Transferase</keyword>
<comment type="caution">
    <text evidence="13">The sequence shown here is derived from an EMBL/GenBank/DDBJ whole genome shotgun (WGS) entry which is preliminary data.</text>
</comment>
<dbReference type="InterPro" id="IPR033749">
    <property type="entry name" value="Polyprenyl_synt_CS"/>
</dbReference>
<gene>
    <name evidence="13" type="ORF">VC81_03245</name>
</gene>
<evidence type="ECO:0000256" key="12">
    <source>
        <dbReference type="RuleBase" id="RU004466"/>
    </source>
</evidence>
<keyword evidence="7" id="KW-0460">Magnesium</keyword>
<dbReference type="PROSITE" id="PS00723">
    <property type="entry name" value="POLYPRENYL_SYNTHASE_1"/>
    <property type="match status" value="1"/>
</dbReference>